<dbReference type="Proteomes" id="UP000294933">
    <property type="component" value="Unassembled WGS sequence"/>
</dbReference>
<proteinExistence type="predicted"/>
<evidence type="ECO:0000313" key="3">
    <source>
        <dbReference type="Proteomes" id="UP000294933"/>
    </source>
</evidence>
<gene>
    <name evidence="2" type="ORF">BD410DRAFT_803144</name>
</gene>
<dbReference type="AlphaFoldDB" id="A0A4Y7Q792"/>
<sequence length="252" mass="29257">MGLTFNFFHSAPSPSKAVYKLTTNKTPYRDALERKAVNALHSRPVVPAIPPHLSQAGGLRPHRWTAKRELITTAATHHLLAFNCAMFNHCEFLPPLIWDTRRSWRTARAASSPNHYLHPHYLSQYATNPPTPYFRITCGTFPRDWFIDVKMSRNSHGVTVVDVLRAIDELLRVRITPREWDKATEKHRKGVLKEHNRRCKSSRDPEYERRGGVRRVDWLGDRTGFVGLSPSYEASHTWNLTMKKYTHHTYLH</sequence>
<reference evidence="2 3" key="1">
    <citation type="submission" date="2018-06" db="EMBL/GenBank/DDBJ databases">
        <title>A transcriptomic atlas of mushroom development highlights an independent origin of complex multicellularity.</title>
        <authorList>
            <consortium name="DOE Joint Genome Institute"/>
            <person name="Krizsan K."/>
            <person name="Almasi E."/>
            <person name="Merenyi Z."/>
            <person name="Sahu N."/>
            <person name="Viragh M."/>
            <person name="Koszo T."/>
            <person name="Mondo S."/>
            <person name="Kiss B."/>
            <person name="Balint B."/>
            <person name="Kues U."/>
            <person name="Barry K."/>
            <person name="Hegedus J.C."/>
            <person name="Henrissat B."/>
            <person name="Johnson J."/>
            <person name="Lipzen A."/>
            <person name="Ohm R."/>
            <person name="Nagy I."/>
            <person name="Pangilinan J."/>
            <person name="Yan J."/>
            <person name="Xiong Y."/>
            <person name="Grigoriev I.V."/>
            <person name="Hibbett D.S."/>
            <person name="Nagy L.G."/>
        </authorList>
    </citation>
    <scope>NUCLEOTIDE SEQUENCE [LARGE SCALE GENOMIC DNA]</scope>
    <source>
        <strain evidence="2 3">SZMC22713</strain>
    </source>
</reference>
<dbReference type="VEuPathDB" id="FungiDB:BD410DRAFT_803144"/>
<dbReference type="Pfam" id="PF20415">
    <property type="entry name" value="DUF6699"/>
    <property type="match status" value="1"/>
</dbReference>
<keyword evidence="3" id="KW-1185">Reference proteome</keyword>
<evidence type="ECO:0000259" key="1">
    <source>
        <dbReference type="Pfam" id="PF20415"/>
    </source>
</evidence>
<protein>
    <recommendedName>
        <fullName evidence="1">DUF6699 domain-containing protein</fullName>
    </recommendedName>
</protein>
<dbReference type="EMBL" id="ML170173">
    <property type="protein sequence ID" value="TDL22710.1"/>
    <property type="molecule type" value="Genomic_DNA"/>
</dbReference>
<name>A0A4Y7Q792_9AGAM</name>
<feature type="domain" description="DUF6699" evidence="1">
    <location>
        <begin position="96"/>
        <end position="230"/>
    </location>
</feature>
<dbReference type="InterPro" id="IPR046522">
    <property type="entry name" value="DUF6699"/>
</dbReference>
<evidence type="ECO:0000313" key="2">
    <source>
        <dbReference type="EMBL" id="TDL22710.1"/>
    </source>
</evidence>
<organism evidence="2 3">
    <name type="scientific">Rickenella mellea</name>
    <dbReference type="NCBI Taxonomy" id="50990"/>
    <lineage>
        <taxon>Eukaryota</taxon>
        <taxon>Fungi</taxon>
        <taxon>Dikarya</taxon>
        <taxon>Basidiomycota</taxon>
        <taxon>Agaricomycotina</taxon>
        <taxon>Agaricomycetes</taxon>
        <taxon>Hymenochaetales</taxon>
        <taxon>Rickenellaceae</taxon>
        <taxon>Rickenella</taxon>
    </lineage>
</organism>
<dbReference type="STRING" id="50990.A0A4Y7Q792"/>
<accession>A0A4Y7Q792</accession>
<dbReference type="OrthoDB" id="2783256at2759"/>